<keyword evidence="1" id="KW-0472">Membrane</keyword>
<dbReference type="BioCyc" id="CSTA292563:G1353-69-MONOMER"/>
<dbReference type="Proteomes" id="UP000010483">
    <property type="component" value="Chromosome"/>
</dbReference>
<dbReference type="PATRIC" id="fig|292563.3.peg.74"/>
<gene>
    <name evidence="3" type="ordered locus">Cyast_0070</name>
</gene>
<evidence type="ECO:0000313" key="4">
    <source>
        <dbReference type="Proteomes" id="UP000010483"/>
    </source>
</evidence>
<proteinExistence type="predicted"/>
<dbReference type="KEGG" id="csn:Cyast_0070"/>
<feature type="domain" description="Membrane protein 6-pyruvoyl-tetrahydropterin synthase-related" evidence="2">
    <location>
        <begin position="78"/>
        <end position="325"/>
    </location>
</feature>
<dbReference type="HOGENOM" id="CLU_033047_0_0_3"/>
<dbReference type="AlphaFoldDB" id="K9YGR5"/>
<feature type="transmembrane region" description="Helical" evidence="1">
    <location>
        <begin position="555"/>
        <end position="577"/>
    </location>
</feature>
<keyword evidence="4" id="KW-1185">Reference proteome</keyword>
<dbReference type="eggNOG" id="COG5617">
    <property type="taxonomic scope" value="Bacteria"/>
</dbReference>
<dbReference type="Pfam" id="PF10131">
    <property type="entry name" value="PTPS_related"/>
    <property type="match status" value="1"/>
</dbReference>
<evidence type="ECO:0000313" key="3">
    <source>
        <dbReference type="EMBL" id="AFZ46054.1"/>
    </source>
</evidence>
<keyword evidence="1" id="KW-0812">Transmembrane</keyword>
<feature type="transmembrane region" description="Helical" evidence="1">
    <location>
        <begin position="306"/>
        <end position="328"/>
    </location>
</feature>
<feature type="transmembrane region" description="Helical" evidence="1">
    <location>
        <begin position="179"/>
        <end position="209"/>
    </location>
</feature>
<feature type="transmembrane region" description="Helical" evidence="1">
    <location>
        <begin position="370"/>
        <end position="388"/>
    </location>
</feature>
<dbReference type="STRING" id="292563.Cyast_0070"/>
<organism evidence="3 4">
    <name type="scientific">Cyanobacterium stanieri (strain ATCC 29140 / PCC 7202)</name>
    <dbReference type="NCBI Taxonomy" id="292563"/>
    <lineage>
        <taxon>Bacteria</taxon>
        <taxon>Bacillati</taxon>
        <taxon>Cyanobacteriota</taxon>
        <taxon>Cyanophyceae</taxon>
        <taxon>Oscillatoriophycideae</taxon>
        <taxon>Chroococcales</taxon>
        <taxon>Geminocystaceae</taxon>
        <taxon>Cyanobacterium</taxon>
    </lineage>
</organism>
<evidence type="ECO:0000256" key="1">
    <source>
        <dbReference type="SAM" id="Phobius"/>
    </source>
</evidence>
<feature type="transmembrane region" description="Helical" evidence="1">
    <location>
        <begin position="77"/>
        <end position="95"/>
    </location>
</feature>
<feature type="transmembrane region" description="Helical" evidence="1">
    <location>
        <begin position="216"/>
        <end position="238"/>
    </location>
</feature>
<feature type="transmembrane region" description="Helical" evidence="1">
    <location>
        <begin position="149"/>
        <end position="167"/>
    </location>
</feature>
<keyword evidence="1" id="KW-1133">Transmembrane helix</keyword>
<sequence>MIHGKQYALIINLIIVIFFVILTIVINSQMIRFGLNGLGDVRWHIGWVQNFSAQLQEGILYPRWLANTNFGYGSPTFVFYPPLVYYFGSILRIVGFNSQQTMTLLFSLPILLSGISFYVYGQSKWNSISATAGALSYMLCPFIIHSVNFGNLSTLWTIPLLPLGMFFTDKCLENSKWGLLLTVFVSLIALTHTPTLLIYTIAWLLYMIYQTQEKPVIQVIITIIFAFAGLGLASFYLLPAILEQKYVNIDYQSGSMGGFSTLPWKDLFMVDGPYSIGAKNVIATISIAIISIIYTEKRKPYLKHIMGWIIFMVIVLFMVSNLSEIIWYSSHILLKVQRSGRIMGLFYFAQAVLFSWLIKSLLGLKIKQQLIPITILTTILFVNFQYGYNLTRQSPGLNAQTQGVVSSREWMEIALFEPLSEKLLDVPEFRPQIISPYEFNPDVRESTPVIDGIPTPNIIGGNPYFPVPKLNKPKMEVLQGEGDIFIENWSSYVRNFRINVNQQSRIKIRTYYYPAWTLKINDQMHDIDILEDGTIGFSLDQGIYQGTLNYNMTPAFAWGILLSILSIIFLLVLYIIFNNYDSVMFFWKTIF</sequence>
<feature type="transmembrane region" description="Helical" evidence="1">
    <location>
        <begin position="102"/>
        <end position="121"/>
    </location>
</feature>
<evidence type="ECO:0000259" key="2">
    <source>
        <dbReference type="Pfam" id="PF10131"/>
    </source>
</evidence>
<dbReference type="InterPro" id="IPR018776">
    <property type="entry name" value="Membrane_prot_PTPS-rel_domain"/>
</dbReference>
<accession>K9YGR5</accession>
<feature type="transmembrane region" description="Helical" evidence="1">
    <location>
        <begin position="7"/>
        <end position="26"/>
    </location>
</feature>
<protein>
    <recommendedName>
        <fullName evidence="2">Membrane protein 6-pyruvoyl-tetrahydropterin synthase-related domain-containing protein</fullName>
    </recommendedName>
</protein>
<dbReference type="EMBL" id="CP003940">
    <property type="protein sequence ID" value="AFZ46054.1"/>
    <property type="molecule type" value="Genomic_DNA"/>
</dbReference>
<feature type="transmembrane region" description="Helical" evidence="1">
    <location>
        <begin position="340"/>
        <end position="358"/>
    </location>
</feature>
<reference evidence="4" key="1">
    <citation type="journal article" date="2013" name="Proc. Natl. Acad. Sci. U.S.A.">
        <title>Improving the coverage of the cyanobacterial phylum using diversity-driven genome sequencing.</title>
        <authorList>
            <person name="Shih P.M."/>
            <person name="Wu D."/>
            <person name="Latifi A."/>
            <person name="Axen S.D."/>
            <person name="Fewer D.P."/>
            <person name="Talla E."/>
            <person name="Calteau A."/>
            <person name="Cai F."/>
            <person name="Tandeau de Marsac N."/>
            <person name="Rippka R."/>
            <person name="Herdman M."/>
            <person name="Sivonen K."/>
            <person name="Coursin T."/>
            <person name="Laurent T."/>
            <person name="Goodwin L."/>
            <person name="Nolan M."/>
            <person name="Davenport K.W."/>
            <person name="Han C.S."/>
            <person name="Rubin E.M."/>
            <person name="Eisen J.A."/>
            <person name="Woyke T."/>
            <person name="Gugger M."/>
            <person name="Kerfeld C.A."/>
        </authorList>
    </citation>
    <scope>NUCLEOTIDE SEQUENCE [LARGE SCALE GENOMIC DNA]</scope>
    <source>
        <strain evidence="4">ATCC 29140 / PCC 7202</strain>
    </source>
</reference>
<feature type="transmembrane region" description="Helical" evidence="1">
    <location>
        <begin position="274"/>
        <end position="294"/>
    </location>
</feature>
<name>K9YGR5_CYASC</name>